<dbReference type="SUPFAM" id="SSF103378">
    <property type="entry name" value="2-methylcitrate dehydratase PrpD"/>
    <property type="match status" value="1"/>
</dbReference>
<proteinExistence type="inferred from homology"/>
<protein>
    <submittedName>
        <fullName evidence="4">MmgE/PrpD family protein</fullName>
    </submittedName>
</protein>
<reference evidence="4" key="1">
    <citation type="submission" date="2016-01" db="EMBL/GenBank/DDBJ databases">
        <authorList>
            <person name="Peeters C."/>
        </authorList>
    </citation>
    <scope>NUCLEOTIDE SEQUENCE</scope>
    <source>
        <strain evidence="4">LMG 29322</strain>
    </source>
</reference>
<feature type="domain" description="MmgE/PrpD C-terminal" evidence="3">
    <location>
        <begin position="260"/>
        <end position="421"/>
    </location>
</feature>
<keyword evidence="5" id="KW-1185">Reference proteome</keyword>
<dbReference type="Gene3D" id="3.30.1330.120">
    <property type="entry name" value="2-methylcitrate dehydratase PrpD"/>
    <property type="match status" value="1"/>
</dbReference>
<evidence type="ECO:0000313" key="4">
    <source>
        <dbReference type="EMBL" id="SAK54062.1"/>
    </source>
</evidence>
<dbReference type="RefSeq" id="WP_074169351.1">
    <property type="nucleotide sequence ID" value="NZ_FCOA02000004.1"/>
</dbReference>
<dbReference type="InterPro" id="IPR045337">
    <property type="entry name" value="MmgE_PrpD_C"/>
</dbReference>
<dbReference type="EMBL" id="FCOA02000004">
    <property type="protein sequence ID" value="SAK54062.1"/>
    <property type="molecule type" value="Genomic_DNA"/>
</dbReference>
<evidence type="ECO:0000259" key="3">
    <source>
        <dbReference type="Pfam" id="PF19305"/>
    </source>
</evidence>
<comment type="similarity">
    <text evidence="1">Belongs to the PrpD family.</text>
</comment>
<dbReference type="InterPro" id="IPR005656">
    <property type="entry name" value="MmgE_PrpD"/>
</dbReference>
<evidence type="ECO:0000259" key="2">
    <source>
        <dbReference type="Pfam" id="PF03972"/>
    </source>
</evidence>
<accession>A0A158A884</accession>
<dbReference type="STRING" id="1777140.AWB79_02093"/>
<dbReference type="InterPro" id="IPR042188">
    <property type="entry name" value="MmgE/PrpD_sf_2"/>
</dbReference>
<dbReference type="PANTHER" id="PTHR16943">
    <property type="entry name" value="2-METHYLCITRATE DEHYDRATASE-RELATED"/>
    <property type="match status" value="1"/>
</dbReference>
<dbReference type="Proteomes" id="UP000054851">
    <property type="component" value="Unassembled WGS sequence"/>
</dbReference>
<dbReference type="AlphaFoldDB" id="A0A158A884"/>
<dbReference type="InterPro" id="IPR042183">
    <property type="entry name" value="MmgE/PrpD_sf_1"/>
</dbReference>
<feature type="domain" description="MmgE/PrpD N-terminal" evidence="2">
    <location>
        <begin position="6"/>
        <end position="222"/>
    </location>
</feature>
<dbReference type="InterPro" id="IPR036148">
    <property type="entry name" value="MmgE/PrpD_sf"/>
</dbReference>
<dbReference type="Gene3D" id="1.10.4100.10">
    <property type="entry name" value="2-methylcitrate dehydratase PrpD"/>
    <property type="match status" value="1"/>
</dbReference>
<dbReference type="OrthoDB" id="8873320at2"/>
<sequence>MEYLDRLGTFGADLQYAKLPRDVRQQLGWVLVDTLGAIVGGSAEPELRAMAQRVSHGNGATLIGLGAQASPMEAALINGTAGTFLEMDEGNRFSRGHPAIHMLPAVLALSETQGADAHSFLAALAVGYETGSRFGASTQLRDAMHVHGTWGTLGAAAGSARVFGADAAGVRESFNVASSMTIATSKKTMLQGGLVRNVYAGLSNSNGLLAAQLVLCGFQGEADGPASLFGEIVSERYDHVTLLRGLGEEWHLMQNYFKLHSCCRYNHATLDALDTLAERGALPKATDVSSIEVTTYKYAAELIDPAPRNTLGAKFSVPFAVATRIVNGSSGLPSFTYDAIRNPDVLALASRVSVVEDPSMTARLPQERPARVRVFDKSGQLHEAEVSVNRGDDASPYTTQELSNKFLDLCERVWPRSHADALLNSTLTLGDAEPGDTASFLSWLKLLRHAANQ</sequence>
<name>A0A158A884_9BURK</name>
<evidence type="ECO:0000313" key="5">
    <source>
        <dbReference type="Proteomes" id="UP000054851"/>
    </source>
</evidence>
<dbReference type="PANTHER" id="PTHR16943:SF8">
    <property type="entry name" value="2-METHYLCITRATE DEHYDRATASE"/>
    <property type="match status" value="1"/>
</dbReference>
<comment type="caution">
    <text evidence="4">The sequence shown here is derived from an EMBL/GenBank/DDBJ whole genome shotgun (WGS) entry which is preliminary data.</text>
</comment>
<gene>
    <name evidence="4" type="ORF">AWB79_02093</name>
</gene>
<organism evidence="4 5">
    <name type="scientific">Caballeronia hypogeia</name>
    <dbReference type="NCBI Taxonomy" id="1777140"/>
    <lineage>
        <taxon>Bacteria</taxon>
        <taxon>Pseudomonadati</taxon>
        <taxon>Pseudomonadota</taxon>
        <taxon>Betaproteobacteria</taxon>
        <taxon>Burkholderiales</taxon>
        <taxon>Burkholderiaceae</taxon>
        <taxon>Caballeronia</taxon>
    </lineage>
</organism>
<evidence type="ECO:0000256" key="1">
    <source>
        <dbReference type="ARBA" id="ARBA00006174"/>
    </source>
</evidence>
<dbReference type="Pfam" id="PF03972">
    <property type="entry name" value="MmgE_PrpD_N"/>
    <property type="match status" value="1"/>
</dbReference>
<dbReference type="GO" id="GO:0016829">
    <property type="term" value="F:lyase activity"/>
    <property type="evidence" value="ECO:0007669"/>
    <property type="project" value="InterPro"/>
</dbReference>
<dbReference type="Pfam" id="PF19305">
    <property type="entry name" value="MmgE_PrpD_C"/>
    <property type="match status" value="1"/>
</dbReference>
<dbReference type="InterPro" id="IPR045336">
    <property type="entry name" value="MmgE_PrpD_N"/>
</dbReference>